<dbReference type="Gene3D" id="3.40.50.2000">
    <property type="entry name" value="Glycogen Phosphorylase B"/>
    <property type="match status" value="1"/>
</dbReference>
<gene>
    <name evidence="3" type="ORF">ACFFJG_05840</name>
</gene>
<feature type="region of interest" description="Disordered" evidence="1">
    <location>
        <begin position="166"/>
        <end position="188"/>
    </location>
</feature>
<name>A0ABV6DZ38_9ACTN</name>
<evidence type="ECO:0000256" key="1">
    <source>
        <dbReference type="SAM" id="MobiDB-lite"/>
    </source>
</evidence>
<dbReference type="Pfam" id="PF04101">
    <property type="entry name" value="Glyco_tran_28_C"/>
    <property type="match status" value="1"/>
</dbReference>
<proteinExistence type="predicted"/>
<reference evidence="3 4" key="1">
    <citation type="submission" date="2024-09" db="EMBL/GenBank/DDBJ databases">
        <authorList>
            <person name="Sun Q."/>
            <person name="Mori K."/>
        </authorList>
    </citation>
    <scope>NUCLEOTIDE SEQUENCE [LARGE SCALE GENOMIC DNA]</scope>
    <source>
        <strain evidence="3 4">CCM 8654</strain>
    </source>
</reference>
<feature type="domain" description="Glycosyl transferase family 28 C-terminal" evidence="2">
    <location>
        <begin position="32"/>
        <end position="118"/>
    </location>
</feature>
<accession>A0ABV6DZ38</accession>
<keyword evidence="4" id="KW-1185">Reference proteome</keyword>
<evidence type="ECO:0000313" key="3">
    <source>
        <dbReference type="EMBL" id="MFC0221995.1"/>
    </source>
</evidence>
<evidence type="ECO:0000313" key="4">
    <source>
        <dbReference type="Proteomes" id="UP001589698"/>
    </source>
</evidence>
<dbReference type="EMBL" id="JBHLXH010000001">
    <property type="protein sequence ID" value="MFC0221995.1"/>
    <property type="molecule type" value="Genomic_DNA"/>
</dbReference>
<dbReference type="InterPro" id="IPR007235">
    <property type="entry name" value="Glyco_trans_28_C"/>
</dbReference>
<sequence>MSALVLALAGTDHHPFPRLVEWMDAAAARRPDVRFVVQHGSAPAPQVAEGHPFLAHDVLEALVREASVVVCHGGPGTIMDARAAGHVPLCVPRDPRLGEHVDDHQQRFATVVGEVGVVRHVTDLAGFLSDVEATLLLGPAGLAGDLGHRARQEALALAARELDQLAAGRPPRIPRPRRSRAALPTGER</sequence>
<dbReference type="Proteomes" id="UP001589698">
    <property type="component" value="Unassembled WGS sequence"/>
</dbReference>
<protein>
    <submittedName>
        <fullName evidence="3">Glycosyltransferase</fullName>
    </submittedName>
</protein>
<evidence type="ECO:0000259" key="2">
    <source>
        <dbReference type="Pfam" id="PF04101"/>
    </source>
</evidence>
<organism evidence="3 4">
    <name type="scientific">Nocardioides zeicaulis</name>
    <dbReference type="NCBI Taxonomy" id="1776857"/>
    <lineage>
        <taxon>Bacteria</taxon>
        <taxon>Bacillati</taxon>
        <taxon>Actinomycetota</taxon>
        <taxon>Actinomycetes</taxon>
        <taxon>Propionibacteriales</taxon>
        <taxon>Nocardioidaceae</taxon>
        <taxon>Nocardioides</taxon>
    </lineage>
</organism>
<dbReference type="SUPFAM" id="SSF53756">
    <property type="entry name" value="UDP-Glycosyltransferase/glycogen phosphorylase"/>
    <property type="match status" value="1"/>
</dbReference>
<dbReference type="RefSeq" id="WP_378517658.1">
    <property type="nucleotide sequence ID" value="NZ_CBCSDI010000009.1"/>
</dbReference>
<comment type="caution">
    <text evidence="3">The sequence shown here is derived from an EMBL/GenBank/DDBJ whole genome shotgun (WGS) entry which is preliminary data.</text>
</comment>